<keyword evidence="2" id="KW-1185">Reference proteome</keyword>
<organism evidence="1 2">
    <name type="scientific">Gigaspora rosea</name>
    <dbReference type="NCBI Taxonomy" id="44941"/>
    <lineage>
        <taxon>Eukaryota</taxon>
        <taxon>Fungi</taxon>
        <taxon>Fungi incertae sedis</taxon>
        <taxon>Mucoromycota</taxon>
        <taxon>Glomeromycotina</taxon>
        <taxon>Glomeromycetes</taxon>
        <taxon>Diversisporales</taxon>
        <taxon>Gigasporaceae</taxon>
        <taxon>Gigaspora</taxon>
    </lineage>
</organism>
<reference evidence="1 2" key="1">
    <citation type="submission" date="2018-06" db="EMBL/GenBank/DDBJ databases">
        <title>Comparative genomics reveals the genomic features of Rhizophagus irregularis, R. cerebriforme, R. diaphanum and Gigaspora rosea, and their symbiotic lifestyle signature.</title>
        <authorList>
            <person name="Morin E."/>
            <person name="San Clemente H."/>
            <person name="Chen E.C.H."/>
            <person name="De La Providencia I."/>
            <person name="Hainaut M."/>
            <person name="Kuo A."/>
            <person name="Kohler A."/>
            <person name="Murat C."/>
            <person name="Tang N."/>
            <person name="Roy S."/>
            <person name="Loubradou J."/>
            <person name="Henrissat B."/>
            <person name="Grigoriev I.V."/>
            <person name="Corradi N."/>
            <person name="Roux C."/>
            <person name="Martin F.M."/>
        </authorList>
    </citation>
    <scope>NUCLEOTIDE SEQUENCE [LARGE SCALE GENOMIC DNA]</scope>
    <source>
        <strain evidence="1 2">DAOM 194757</strain>
    </source>
</reference>
<dbReference type="OrthoDB" id="2445244at2759"/>
<protein>
    <recommendedName>
        <fullName evidence="3">DDE Tnp4 domain-containing protein</fullName>
    </recommendedName>
</protein>
<name>A0A397V2E8_9GLOM</name>
<dbReference type="EMBL" id="QKWP01000657">
    <property type="protein sequence ID" value="RIB16684.1"/>
    <property type="molecule type" value="Genomic_DNA"/>
</dbReference>
<dbReference type="Proteomes" id="UP000266673">
    <property type="component" value="Unassembled WGS sequence"/>
</dbReference>
<evidence type="ECO:0000313" key="2">
    <source>
        <dbReference type="Proteomes" id="UP000266673"/>
    </source>
</evidence>
<dbReference type="AlphaFoldDB" id="A0A397V2E8"/>
<accession>A0A397V2E8</accession>
<proteinExistence type="predicted"/>
<comment type="caution">
    <text evidence="1">The sequence shown here is derived from an EMBL/GenBank/DDBJ whole genome shotgun (WGS) entry which is preliminary data.</text>
</comment>
<evidence type="ECO:0000313" key="1">
    <source>
        <dbReference type="EMBL" id="RIB16684.1"/>
    </source>
</evidence>
<evidence type="ECO:0008006" key="3">
    <source>
        <dbReference type="Google" id="ProtNLM"/>
    </source>
</evidence>
<sequence length="123" mass="13793">MYDENLVKSIILHCLNNSSRIIKVLTTGGKATIWIYSKFGIAEGTVPLFTSREMHGFPNVIGELDGSHMNLFDAPSKLNKEVYFSRKRRQAIHLQAVEADYVLADTAYIISSNIIPSFKISQS</sequence>
<gene>
    <name evidence="1" type="ORF">C2G38_2189253</name>
</gene>